<evidence type="ECO:0000313" key="4">
    <source>
        <dbReference type="EMBL" id="MET3559107.1"/>
    </source>
</evidence>
<keyword evidence="1" id="KW-0812">Transmembrane</keyword>
<keyword evidence="1" id="KW-0472">Membrane</keyword>
<accession>A0ABV2FKN3</accession>
<dbReference type="InterPro" id="IPR029101">
    <property type="entry name" value="Sigma_reg_N"/>
</dbReference>
<protein>
    <recommendedName>
        <fullName evidence="6">Sigma factor regulator C-terminal domain-containing protein</fullName>
    </recommendedName>
</protein>
<proteinExistence type="predicted"/>
<feature type="transmembrane region" description="Helical" evidence="1">
    <location>
        <begin position="20"/>
        <end position="41"/>
    </location>
</feature>
<comment type="caution">
    <text evidence="4">The sequence shown here is derived from an EMBL/GenBank/DDBJ whole genome shotgun (WGS) entry which is preliminary data.</text>
</comment>
<dbReference type="Pfam" id="PF13791">
    <property type="entry name" value="Sigma_reg_C"/>
    <property type="match status" value="1"/>
</dbReference>
<gene>
    <name evidence="4" type="ORF">ABID29_002256</name>
</gene>
<evidence type="ECO:0000313" key="5">
    <source>
        <dbReference type="Proteomes" id="UP001549122"/>
    </source>
</evidence>
<sequence length="322" mass="37206">METFEILTKKRQKKSVKRTILISTVVTILGIGLVLTGFMLLELMAQNNYSRLQDYYFQRVTVAFPNIHLGSHSMRMKNFGGEYKEYLVKDILGVKVPYDELEATYSTSGFNQDHSLEYVRPASLIQDATEMAYSPKKHLKSPLFFNPQAEYGPEDIIRKPAQELSYVSQMKNQLVEVAITFKQRYTFEEIQTMIPKNLKVNWLWIGSETKLNSSKLPLGNLFGWKPRKTYLEQSFNEFQDILNKVYEEREKEKISSEEELLNQDLASFLDEAKEGMSNARFGGVIVTGRAEDFAQLEEMDWIYATSIGISIPNQPYYTLGKE</sequence>
<organism evidence="4 5">
    <name type="scientific">Streptococcus rupicaprae</name>
    <dbReference type="NCBI Taxonomy" id="759619"/>
    <lineage>
        <taxon>Bacteria</taxon>
        <taxon>Bacillati</taxon>
        <taxon>Bacillota</taxon>
        <taxon>Bacilli</taxon>
        <taxon>Lactobacillales</taxon>
        <taxon>Streptococcaceae</taxon>
        <taxon>Streptococcus</taxon>
    </lineage>
</organism>
<evidence type="ECO:0000259" key="2">
    <source>
        <dbReference type="Pfam" id="PF13791"/>
    </source>
</evidence>
<feature type="domain" description="Sigma factor regulator N-terminal" evidence="3">
    <location>
        <begin position="9"/>
        <end position="92"/>
    </location>
</feature>
<evidence type="ECO:0000259" key="3">
    <source>
        <dbReference type="Pfam" id="PF13800"/>
    </source>
</evidence>
<dbReference type="EMBL" id="JBEPLO010000034">
    <property type="protein sequence ID" value="MET3559107.1"/>
    <property type="molecule type" value="Genomic_DNA"/>
</dbReference>
<keyword evidence="5" id="KW-1185">Reference proteome</keyword>
<name>A0ABV2FKN3_9STRE</name>
<dbReference type="InterPro" id="IPR025672">
    <property type="entry name" value="Sigma_reg_C_dom"/>
</dbReference>
<dbReference type="RefSeq" id="WP_354366195.1">
    <property type="nucleotide sequence ID" value="NZ_JBEPLO010000034.1"/>
</dbReference>
<feature type="domain" description="Sigma factor regulator C-terminal" evidence="2">
    <location>
        <begin position="169"/>
        <end position="308"/>
    </location>
</feature>
<dbReference type="Pfam" id="PF13800">
    <property type="entry name" value="Sigma_reg_N"/>
    <property type="match status" value="1"/>
</dbReference>
<evidence type="ECO:0008006" key="6">
    <source>
        <dbReference type="Google" id="ProtNLM"/>
    </source>
</evidence>
<dbReference type="Proteomes" id="UP001549122">
    <property type="component" value="Unassembled WGS sequence"/>
</dbReference>
<keyword evidence="1" id="KW-1133">Transmembrane helix</keyword>
<reference evidence="4 5" key="1">
    <citation type="submission" date="2024-06" db="EMBL/GenBank/DDBJ databases">
        <title>Genomic Encyclopedia of Type Strains, Phase IV (KMG-IV): sequencing the most valuable type-strain genomes for metagenomic binning, comparative biology and taxonomic classification.</title>
        <authorList>
            <person name="Goeker M."/>
        </authorList>
    </citation>
    <scope>NUCLEOTIDE SEQUENCE [LARGE SCALE GENOMIC DNA]</scope>
    <source>
        <strain evidence="4 5">DSM 28303</strain>
    </source>
</reference>
<evidence type="ECO:0000256" key="1">
    <source>
        <dbReference type="SAM" id="Phobius"/>
    </source>
</evidence>